<dbReference type="SUPFAM" id="SSF52540">
    <property type="entry name" value="P-loop containing nucleoside triphosphate hydrolases"/>
    <property type="match status" value="1"/>
</dbReference>
<evidence type="ECO:0000313" key="11">
    <source>
        <dbReference type="EMBL" id="CAK7933134.1"/>
    </source>
</evidence>
<dbReference type="GO" id="GO:0051301">
    <property type="term" value="P:cell division"/>
    <property type="evidence" value="ECO:0007669"/>
    <property type="project" value="UniProtKB-KW"/>
</dbReference>
<dbReference type="NCBIfam" id="TIGR03598">
    <property type="entry name" value="GTPase_YsxC"/>
    <property type="match status" value="1"/>
</dbReference>
<evidence type="ECO:0000256" key="5">
    <source>
        <dbReference type="ARBA" id="ARBA00022741"/>
    </source>
</evidence>
<feature type="domain" description="EngB-type G" evidence="10">
    <location>
        <begin position="103"/>
        <end position="288"/>
    </location>
</feature>
<evidence type="ECO:0000313" key="12">
    <source>
        <dbReference type="Proteomes" id="UP001162060"/>
    </source>
</evidence>
<evidence type="ECO:0000256" key="4">
    <source>
        <dbReference type="ARBA" id="ARBA00022723"/>
    </source>
</evidence>
<dbReference type="Pfam" id="PF01926">
    <property type="entry name" value="MMR_HSR1"/>
    <property type="match status" value="1"/>
</dbReference>
<sequence>MRPAYLPIRFLPQRVPRSTTIIPLCHTAATSMSTASTASTQSRSKSRKKQSRVASVPVFWPITGVSEPPLLRPHEIDRVNRLFHIGSTVITMTSDPTDLPQWDVPEIAFAGRSNAGKSSLINALCGQKTLARTSKVPGRTQKLHFLSVGGKKGSLPDLSLVDMPGFGFATVPKAVVDQWHALVGGYVDKRRGTNLKTIMLLIDARRGLGTADHDFMDFLHDLGALYQVVFTKVDAVDRLELEKQIQKAKDVALNAKRMSMNPIIQVTSVKEGHGIKELQRQLVSMTGLLTPK</sequence>
<evidence type="ECO:0000256" key="8">
    <source>
        <dbReference type="ARBA" id="ARBA00023210"/>
    </source>
</evidence>
<evidence type="ECO:0000256" key="1">
    <source>
        <dbReference type="ARBA" id="ARBA00001946"/>
    </source>
</evidence>
<comment type="similarity">
    <text evidence="2">Belongs to the TRAFAC class TrmE-Era-EngA-EngB-Septin-like GTPase superfamily. EngB GTPase family.</text>
</comment>
<keyword evidence="8" id="KW-0717">Septation</keyword>
<dbReference type="InterPro" id="IPR030393">
    <property type="entry name" value="G_ENGB_dom"/>
</dbReference>
<dbReference type="InterPro" id="IPR019987">
    <property type="entry name" value="GTP-bd_ribosome_bio_YsxC"/>
</dbReference>
<comment type="caution">
    <text evidence="11">The sequence shown here is derived from an EMBL/GenBank/DDBJ whole genome shotgun (WGS) entry which is preliminary data.</text>
</comment>
<reference evidence="11" key="1">
    <citation type="submission" date="2024-01" db="EMBL/GenBank/DDBJ databases">
        <authorList>
            <person name="Webb A."/>
        </authorList>
    </citation>
    <scope>NUCLEOTIDE SEQUENCE</scope>
    <source>
        <strain evidence="11">Pm1</strain>
    </source>
</reference>
<proteinExistence type="inferred from homology"/>
<dbReference type="PANTHER" id="PTHR11649:SF13">
    <property type="entry name" value="ENGB-TYPE G DOMAIN-CONTAINING PROTEIN"/>
    <property type="match status" value="1"/>
</dbReference>
<evidence type="ECO:0000256" key="7">
    <source>
        <dbReference type="ARBA" id="ARBA00023134"/>
    </source>
</evidence>
<evidence type="ECO:0000256" key="6">
    <source>
        <dbReference type="ARBA" id="ARBA00022842"/>
    </source>
</evidence>
<dbReference type="PROSITE" id="PS51706">
    <property type="entry name" value="G_ENGB"/>
    <property type="match status" value="1"/>
</dbReference>
<comment type="cofactor">
    <cofactor evidence="1">
        <name>Mg(2+)</name>
        <dbReference type="ChEBI" id="CHEBI:18420"/>
    </cofactor>
</comment>
<keyword evidence="9" id="KW-0131">Cell cycle</keyword>
<evidence type="ECO:0000256" key="3">
    <source>
        <dbReference type="ARBA" id="ARBA00022618"/>
    </source>
</evidence>
<keyword evidence="3" id="KW-0132">Cell division</keyword>
<keyword evidence="6" id="KW-0460">Magnesium</keyword>
<dbReference type="Proteomes" id="UP001162060">
    <property type="component" value="Unassembled WGS sequence"/>
</dbReference>
<keyword evidence="5" id="KW-0547">Nucleotide-binding</keyword>
<dbReference type="CDD" id="cd01876">
    <property type="entry name" value="YihA_EngB"/>
    <property type="match status" value="1"/>
</dbReference>
<dbReference type="InterPro" id="IPR027417">
    <property type="entry name" value="P-loop_NTPase"/>
</dbReference>
<accession>A0AAV1UJC7</accession>
<dbReference type="GO" id="GO:0005525">
    <property type="term" value="F:GTP binding"/>
    <property type="evidence" value="ECO:0007669"/>
    <property type="project" value="UniProtKB-KW"/>
</dbReference>
<name>A0AAV1UJC7_9STRA</name>
<dbReference type="HAMAP" id="MF_00321">
    <property type="entry name" value="GTPase_EngB"/>
    <property type="match status" value="1"/>
</dbReference>
<dbReference type="PANTHER" id="PTHR11649">
    <property type="entry name" value="MSS1/TRME-RELATED GTP-BINDING PROTEIN"/>
    <property type="match status" value="1"/>
</dbReference>
<dbReference type="InterPro" id="IPR006073">
    <property type="entry name" value="GTP-bd"/>
</dbReference>
<dbReference type="Gene3D" id="3.40.50.300">
    <property type="entry name" value="P-loop containing nucleotide triphosphate hydrolases"/>
    <property type="match status" value="1"/>
</dbReference>
<dbReference type="EMBL" id="CAKLBY020000193">
    <property type="protein sequence ID" value="CAK7933134.1"/>
    <property type="molecule type" value="Genomic_DNA"/>
</dbReference>
<dbReference type="GO" id="GO:0046872">
    <property type="term" value="F:metal ion binding"/>
    <property type="evidence" value="ECO:0007669"/>
    <property type="project" value="UniProtKB-KW"/>
</dbReference>
<keyword evidence="7" id="KW-0342">GTP-binding</keyword>
<evidence type="ECO:0000259" key="10">
    <source>
        <dbReference type="PROSITE" id="PS51706"/>
    </source>
</evidence>
<evidence type="ECO:0000256" key="9">
    <source>
        <dbReference type="ARBA" id="ARBA00023306"/>
    </source>
</evidence>
<organism evidence="11 12">
    <name type="scientific">Peronospora matthiolae</name>
    <dbReference type="NCBI Taxonomy" id="2874970"/>
    <lineage>
        <taxon>Eukaryota</taxon>
        <taxon>Sar</taxon>
        <taxon>Stramenopiles</taxon>
        <taxon>Oomycota</taxon>
        <taxon>Peronosporomycetes</taxon>
        <taxon>Peronosporales</taxon>
        <taxon>Peronosporaceae</taxon>
        <taxon>Peronospora</taxon>
    </lineage>
</organism>
<keyword evidence="4" id="KW-0479">Metal-binding</keyword>
<evidence type="ECO:0000256" key="2">
    <source>
        <dbReference type="ARBA" id="ARBA00009638"/>
    </source>
</evidence>
<dbReference type="AlphaFoldDB" id="A0AAV1UJC7"/>
<gene>
    <name evidence="11" type="ORF">PM001_LOCUS18284</name>
</gene>
<protein>
    <recommendedName>
        <fullName evidence="10">EngB-type G domain-containing protein</fullName>
    </recommendedName>
</protein>